<dbReference type="GeneID" id="107265861"/>
<dbReference type="AlphaFoldDB" id="A0AAJ7RD85"/>
<keyword evidence="3" id="KW-1185">Reference proteome</keyword>
<sequence length="1127" mass="130152">MDLLLGRLIDLFLSRELLITTLLKLVVCTIHFLPSASKLDESVIKIWNLPVTKDSPKVIVNLMYWIKFLLSGITYIRSYTAKIYCILLFLMLIPILTWHLPFLLVPWMILEVINKFLMQPLVILLGILLCIIKKCSFRNLFEFLMLESVLWILSVRNWFSVKKLYNGLKHCKQILTLREAQKNLDQNYEESILFLDQRRSVTSVLNIHELTSPLPFLKNPKLTESLPTLLTTDSYNSEDIDKASSITSLDIDLSPAQKSMKILGITGEDIMNVKINVNRKVSTASSEVISVGNQITVEKVQCSCTVETCSDDEEKHSENSDKLNKEKMTLRNDSFCQDFFDNDKFPSKWSSEEDLDDQKVLKNFMETYTNMKEQEDCSTFYPADEKLSEETLLKEKQSSFEEVKDTLSNNNIAELLTEPEPAISVALNDDRNNLTECTNLKNIIRQLSNENWAMKIGLRNQLSSRFNEQCLMWTNVFSKKNIQSWLEHPVKCQIEHFNKLPQNGSNSVMKYSKKCNYSQTTWKLESISRQVGTNSNKEKKDMNTNEMVSYSKKQNHQSNVISTKTPKLKNQQEVINETISWGTVTLAQSAHSSGYEKIKSKPPVYPKKDKKSFQNISTEPTINSINRNASRTQDRNKIRKRSKDRDSMRSSKSSRISRISESLEEREAREMKALRAYNEKTLIKDKLEMESKKRDISIKNDSVVIREDLKDPSKFPNKNILKNYDPLRNTYYPKTQDIFIKKLNISDKDALSILEFLDTYNITQLIQELKKIRDLDILEPRESNILEKEKIKRSSSCNNLAKDLQADVLNRITTSENINKNIKTPTFQEVKCKENISISVMNERTSQDQINIQDKGNNVKIIGKSESFKEVIKNINWISFTKNQIETNTCPTENLQDNHWQDQNENEAVKFDDTLHWLMRIIYFTNQDETRTLKSLDYNRKFVDLEIMIKDLKEWNFVGVPSEFVSQPSVEIDLSLDDSAIPCGFKLSQLNIPDEEPCTSAGIPLENSSEIQSHAKPNIEKNCLNVHDNPMDFNDTKKIRNSIYLRQHFFLYESLLKNATFPSKNNLEDIQKSSNAESLSKISSSHSYSLDSKIPSDSSNQTISLGDQSIMEEFSSDSFDRQGVTHN</sequence>
<feature type="transmembrane region" description="Helical" evidence="2">
    <location>
        <begin position="83"/>
        <end position="110"/>
    </location>
</feature>
<feature type="transmembrane region" description="Helical" evidence="2">
    <location>
        <begin position="116"/>
        <end position="132"/>
    </location>
</feature>
<feature type="compositionally biased region" description="Low complexity" evidence="1">
    <location>
        <begin position="650"/>
        <end position="660"/>
    </location>
</feature>
<feature type="transmembrane region" description="Helical" evidence="2">
    <location>
        <begin position="58"/>
        <end position="76"/>
    </location>
</feature>
<proteinExistence type="predicted"/>
<dbReference type="RefSeq" id="XP_024938815.1">
    <property type="nucleotide sequence ID" value="XM_025083047.1"/>
</dbReference>
<evidence type="ECO:0000313" key="3">
    <source>
        <dbReference type="Proteomes" id="UP000694920"/>
    </source>
</evidence>
<keyword evidence="2" id="KW-0812">Transmembrane</keyword>
<protein>
    <submittedName>
        <fullName evidence="4">Uncharacterized protein LOC107265861 isoform X1</fullName>
    </submittedName>
</protein>
<keyword evidence="2" id="KW-1133">Transmembrane helix</keyword>
<evidence type="ECO:0000313" key="4">
    <source>
        <dbReference type="RefSeq" id="XP_024938815.1"/>
    </source>
</evidence>
<feature type="transmembrane region" description="Helical" evidence="2">
    <location>
        <begin position="139"/>
        <end position="159"/>
    </location>
</feature>
<feature type="transmembrane region" description="Helical" evidence="2">
    <location>
        <begin position="12"/>
        <end position="33"/>
    </location>
</feature>
<evidence type="ECO:0000256" key="1">
    <source>
        <dbReference type="SAM" id="MobiDB-lite"/>
    </source>
</evidence>
<feature type="compositionally biased region" description="Polar residues" evidence="1">
    <location>
        <begin position="613"/>
        <end position="631"/>
    </location>
</feature>
<keyword evidence="2" id="KW-0472">Membrane</keyword>
<reference evidence="4" key="1">
    <citation type="submission" date="2025-08" db="UniProtKB">
        <authorList>
            <consortium name="RefSeq"/>
        </authorList>
    </citation>
    <scope>IDENTIFICATION</scope>
</reference>
<accession>A0AAJ7RD85</accession>
<evidence type="ECO:0000256" key="2">
    <source>
        <dbReference type="SAM" id="Phobius"/>
    </source>
</evidence>
<feature type="region of interest" description="Disordered" evidence="1">
    <location>
        <begin position="590"/>
        <end position="662"/>
    </location>
</feature>
<name>A0AAJ7RD85_CEPCN</name>
<organism evidence="3 4">
    <name type="scientific">Cephus cinctus</name>
    <name type="common">Wheat stem sawfly</name>
    <dbReference type="NCBI Taxonomy" id="211228"/>
    <lineage>
        <taxon>Eukaryota</taxon>
        <taxon>Metazoa</taxon>
        <taxon>Ecdysozoa</taxon>
        <taxon>Arthropoda</taxon>
        <taxon>Hexapoda</taxon>
        <taxon>Insecta</taxon>
        <taxon>Pterygota</taxon>
        <taxon>Neoptera</taxon>
        <taxon>Endopterygota</taxon>
        <taxon>Hymenoptera</taxon>
        <taxon>Cephoidea</taxon>
        <taxon>Cephidae</taxon>
        <taxon>Cephus</taxon>
    </lineage>
</organism>
<dbReference type="Proteomes" id="UP000694920">
    <property type="component" value="Unplaced"/>
</dbReference>
<gene>
    <name evidence="4" type="primary">LOC107265861</name>
</gene>